<dbReference type="AlphaFoldDB" id="A0A8H4CN18"/>
<proteinExistence type="predicted"/>
<evidence type="ECO:0000313" key="2">
    <source>
        <dbReference type="Proteomes" id="UP000613401"/>
    </source>
</evidence>
<dbReference type="RefSeq" id="XP_045266122.1">
    <property type="nucleotide sequence ID" value="XM_045407201.1"/>
</dbReference>
<keyword evidence="2" id="KW-1185">Reference proteome</keyword>
<dbReference type="Proteomes" id="UP000613401">
    <property type="component" value="Unassembled WGS sequence"/>
</dbReference>
<reference evidence="1" key="1">
    <citation type="journal article" date="2020" name="Phytopathology">
        <title>Genome sequence and comparative analysis of Colletotrichum gloeosporioides isolated from Liriodendron leaves.</title>
        <authorList>
            <person name="Fu F.F."/>
            <person name="Hao Z."/>
            <person name="Wang P."/>
            <person name="Lu Y."/>
            <person name="Xue L.J."/>
            <person name="Wei G."/>
            <person name="Tian Y."/>
            <person name="Baishi H."/>
            <person name="Xu H."/>
            <person name="Shi J."/>
            <person name="Cheng T."/>
            <person name="Wang G."/>
            <person name="Yi Y."/>
            <person name="Chen J."/>
        </authorList>
    </citation>
    <scope>NUCLEOTIDE SEQUENCE</scope>
    <source>
        <strain evidence="1">Lc1</strain>
    </source>
</reference>
<name>A0A8H4CN18_COLGL</name>
<comment type="caution">
    <text evidence="1">The sequence shown here is derived from an EMBL/GenBank/DDBJ whole genome shotgun (WGS) entry which is preliminary data.</text>
</comment>
<feature type="non-terminal residue" evidence="1">
    <location>
        <position position="127"/>
    </location>
</feature>
<sequence>RDLFALPLDTDFREALGRKTAKRTAPQAGDLAVSAQRSHLTSVPPLSHWNGQVLLLTLWKPLRILCCEHSPITSLTLQSRAASSKTFLRLSHGGLSMEWLMTKFRPSRWSLITPAAIAPSLGKTSSS</sequence>
<evidence type="ECO:0000313" key="1">
    <source>
        <dbReference type="EMBL" id="KAF3806963.1"/>
    </source>
</evidence>
<protein>
    <submittedName>
        <fullName evidence="1">Uncharacterized protein</fullName>
    </submittedName>
</protein>
<reference evidence="1" key="2">
    <citation type="submission" date="2020-03" db="EMBL/GenBank/DDBJ databases">
        <authorList>
            <person name="Fu F.-F."/>
            <person name="Chen J."/>
        </authorList>
    </citation>
    <scope>NUCLEOTIDE SEQUENCE</scope>
    <source>
        <strain evidence="1">Lc1</strain>
    </source>
</reference>
<gene>
    <name evidence="1" type="ORF">GCG54_00007215</name>
</gene>
<accession>A0A8H4CN18</accession>
<dbReference type="GeneID" id="69014360"/>
<organism evidence="1 2">
    <name type="scientific">Colletotrichum gloeosporioides</name>
    <name type="common">Anthracnose fungus</name>
    <name type="synonym">Glomerella cingulata</name>
    <dbReference type="NCBI Taxonomy" id="474922"/>
    <lineage>
        <taxon>Eukaryota</taxon>
        <taxon>Fungi</taxon>
        <taxon>Dikarya</taxon>
        <taxon>Ascomycota</taxon>
        <taxon>Pezizomycotina</taxon>
        <taxon>Sordariomycetes</taxon>
        <taxon>Hypocreomycetidae</taxon>
        <taxon>Glomerellales</taxon>
        <taxon>Glomerellaceae</taxon>
        <taxon>Colletotrichum</taxon>
        <taxon>Colletotrichum gloeosporioides species complex</taxon>
    </lineage>
</organism>
<dbReference type="EMBL" id="WVTB01000032">
    <property type="protein sequence ID" value="KAF3806963.1"/>
    <property type="molecule type" value="Genomic_DNA"/>
</dbReference>